<protein>
    <submittedName>
        <fullName evidence="1">Uncharacterized protein</fullName>
    </submittedName>
</protein>
<name>A0ACC1SQY6_9HYPO</name>
<gene>
    <name evidence="1" type="ORF">NM208_g2944</name>
</gene>
<organism evidence="1 2">
    <name type="scientific">Fusarium decemcellulare</name>
    <dbReference type="NCBI Taxonomy" id="57161"/>
    <lineage>
        <taxon>Eukaryota</taxon>
        <taxon>Fungi</taxon>
        <taxon>Dikarya</taxon>
        <taxon>Ascomycota</taxon>
        <taxon>Pezizomycotina</taxon>
        <taxon>Sordariomycetes</taxon>
        <taxon>Hypocreomycetidae</taxon>
        <taxon>Hypocreales</taxon>
        <taxon>Nectriaceae</taxon>
        <taxon>Fusarium</taxon>
        <taxon>Fusarium decemcellulare species complex</taxon>
    </lineage>
</organism>
<dbReference type="EMBL" id="JANRMS010000185">
    <property type="protein sequence ID" value="KAJ3544644.1"/>
    <property type="molecule type" value="Genomic_DNA"/>
</dbReference>
<sequence>MDGTVVPLRTRRRAEKRISNACRRCRASKIRCDDKQPICVRCKTKNLECIRDQEWQPNREPARGLTFEGRLSRVEALLQNSTKAPTGQPAPAAAHTTRSTTISTALSSTLSMPNQSVVPNHASPMPGSAYAPQTNPSSSQSAGTLRPPWRIMDEIPVLRLAEDRVAQLKEAISDDPSWQRVFIPMFSKPEVLLLVEAYLDEVNPIVSLFERRSLLALCQDQFPVDNDTWDPAWWACLNAVVGIAIQMKTLSSAFEAVGRISWSFFKNAFAVFPQLMQTTPTLMSTKALICMGMFLSGTTDNKTMMLLLSSAAKHAQMLGALDPSQEPTVIQDKKRTLSVAYLLEEACSANCGFRLSSANSIPDTQLPQIPPTAGQQGGASAENWTFFEPRVELAVIESKAQKYLQKAKSPDEILENRILMLGQELEVWRQRLPTSIRPQYNPSPGSEPSDLGIVMLHCAFYRSTDAVNRAYHLCKLHQSSTTSQTLASQLESHGPLDSPRALIRLFRHMGEIGYTDLWRLLPFLLCSAITIYVHIIQNPHKGTKTSDLALIRSLLRFIHTMQNQGCDLDRFLAVCTELERSASTAVTAFYASGTAPMTDATNDPTMMHHSWLLANPDYMPLVQGLMGNIPSLRAQSSNVLSSMLGGLTKDSDGFVSVKPASLHPSTYGFNN</sequence>
<comment type="caution">
    <text evidence="1">The sequence shown here is derived from an EMBL/GenBank/DDBJ whole genome shotgun (WGS) entry which is preliminary data.</text>
</comment>
<evidence type="ECO:0000313" key="2">
    <source>
        <dbReference type="Proteomes" id="UP001148629"/>
    </source>
</evidence>
<evidence type="ECO:0000313" key="1">
    <source>
        <dbReference type="EMBL" id="KAJ3544644.1"/>
    </source>
</evidence>
<accession>A0ACC1SQY6</accession>
<proteinExistence type="predicted"/>
<reference evidence="1" key="1">
    <citation type="submission" date="2022-08" db="EMBL/GenBank/DDBJ databases">
        <title>Genome Sequence of Fusarium decemcellulare.</title>
        <authorList>
            <person name="Buettner E."/>
        </authorList>
    </citation>
    <scope>NUCLEOTIDE SEQUENCE</scope>
    <source>
        <strain evidence="1">Babe19</strain>
    </source>
</reference>
<keyword evidence="2" id="KW-1185">Reference proteome</keyword>
<dbReference type="Proteomes" id="UP001148629">
    <property type="component" value="Unassembled WGS sequence"/>
</dbReference>